<accession>A0A4U1CBW4</accession>
<evidence type="ECO:0000313" key="8">
    <source>
        <dbReference type="Proteomes" id="UP000307244"/>
    </source>
</evidence>
<reference evidence="7 8" key="1">
    <citation type="submission" date="2019-04" db="EMBL/GenBank/DDBJ databases">
        <title>Pedobacter sp. RP-3-15 sp. nov., isolated from Arctic soil.</title>
        <authorList>
            <person name="Dahal R.H."/>
            <person name="Kim D.-U."/>
        </authorList>
    </citation>
    <scope>NUCLEOTIDE SEQUENCE [LARGE SCALE GENOMIC DNA]</scope>
    <source>
        <strain evidence="7 8">RP-3-15</strain>
    </source>
</reference>
<evidence type="ECO:0000256" key="1">
    <source>
        <dbReference type="ARBA" id="ARBA00004141"/>
    </source>
</evidence>
<feature type="transmembrane region" description="Helical" evidence="5">
    <location>
        <begin position="49"/>
        <end position="67"/>
    </location>
</feature>
<comment type="caution">
    <text evidence="7">The sequence shown here is derived from an EMBL/GenBank/DDBJ whole genome shotgun (WGS) entry which is preliminary data.</text>
</comment>
<dbReference type="RefSeq" id="WP_136837212.1">
    <property type="nucleotide sequence ID" value="NZ_SWBQ01000005.1"/>
</dbReference>
<name>A0A4U1CBW4_9SPHI</name>
<dbReference type="OrthoDB" id="673785at2"/>
<keyword evidence="3 5" id="KW-1133">Transmembrane helix</keyword>
<dbReference type="InterPro" id="IPR009908">
    <property type="entry name" value="Methylamine_util_MauE"/>
</dbReference>
<dbReference type="GO" id="GO:0030416">
    <property type="term" value="P:methylamine metabolic process"/>
    <property type="evidence" value="ECO:0007669"/>
    <property type="project" value="InterPro"/>
</dbReference>
<gene>
    <name evidence="7" type="ORF">FA047_16605</name>
</gene>
<dbReference type="Proteomes" id="UP000307244">
    <property type="component" value="Unassembled WGS sequence"/>
</dbReference>
<dbReference type="EMBL" id="SWBQ01000005">
    <property type="protein sequence ID" value="TKC04219.1"/>
    <property type="molecule type" value="Genomic_DNA"/>
</dbReference>
<comment type="subcellular location">
    <subcellularLocation>
        <location evidence="1">Membrane</location>
        <topology evidence="1">Multi-pass membrane protein</topology>
    </subcellularLocation>
</comment>
<keyword evidence="2 5" id="KW-0812">Transmembrane</keyword>
<keyword evidence="4 5" id="KW-0472">Membrane</keyword>
<evidence type="ECO:0000256" key="2">
    <source>
        <dbReference type="ARBA" id="ARBA00022692"/>
    </source>
</evidence>
<protein>
    <recommendedName>
        <fullName evidence="6">Methylamine utilisation protein MauE domain-containing protein</fullName>
    </recommendedName>
</protein>
<feature type="domain" description="Methylamine utilisation protein MauE" evidence="6">
    <location>
        <begin position="5"/>
        <end position="131"/>
    </location>
</feature>
<keyword evidence="8" id="KW-1185">Reference proteome</keyword>
<feature type="transmembrane region" description="Helical" evidence="5">
    <location>
        <begin position="116"/>
        <end position="135"/>
    </location>
</feature>
<proteinExistence type="predicted"/>
<evidence type="ECO:0000256" key="4">
    <source>
        <dbReference type="ARBA" id="ARBA00023136"/>
    </source>
</evidence>
<organism evidence="7 8">
    <name type="scientific">Pedobacter frigoris</name>
    <dbReference type="NCBI Taxonomy" id="2571272"/>
    <lineage>
        <taxon>Bacteria</taxon>
        <taxon>Pseudomonadati</taxon>
        <taxon>Bacteroidota</taxon>
        <taxon>Sphingobacteriia</taxon>
        <taxon>Sphingobacteriales</taxon>
        <taxon>Sphingobacteriaceae</taxon>
        <taxon>Pedobacter</taxon>
    </lineage>
</organism>
<dbReference type="AlphaFoldDB" id="A0A4U1CBW4"/>
<dbReference type="Pfam" id="PF07291">
    <property type="entry name" value="MauE"/>
    <property type="match status" value="1"/>
</dbReference>
<evidence type="ECO:0000256" key="3">
    <source>
        <dbReference type="ARBA" id="ARBA00022989"/>
    </source>
</evidence>
<dbReference type="GO" id="GO:0016020">
    <property type="term" value="C:membrane"/>
    <property type="evidence" value="ECO:0007669"/>
    <property type="project" value="UniProtKB-SubCell"/>
</dbReference>
<evidence type="ECO:0000313" key="7">
    <source>
        <dbReference type="EMBL" id="TKC04219.1"/>
    </source>
</evidence>
<evidence type="ECO:0000259" key="6">
    <source>
        <dbReference type="Pfam" id="PF07291"/>
    </source>
</evidence>
<sequence length="142" mass="16131">MKKKDILIELSCGLFIVLMLYAATSKLIDYSTFRIELGKSPVLTLFAKYVAWFIPVLEIVIALLLCLERTRLFALYAFVSIMTMFTAYITMILNYSSYIPCSCGGVLQNMNWNQHLIFNGCFALVACVVVLIYPIKETQTKS</sequence>
<evidence type="ECO:0000256" key="5">
    <source>
        <dbReference type="SAM" id="Phobius"/>
    </source>
</evidence>
<feature type="transmembrane region" description="Helical" evidence="5">
    <location>
        <begin position="74"/>
        <end position="96"/>
    </location>
</feature>